<organism evidence="2 3">
    <name type="scientific">Sphingomonas crocodyli</name>
    <dbReference type="NCBI Taxonomy" id="1979270"/>
    <lineage>
        <taxon>Bacteria</taxon>
        <taxon>Pseudomonadati</taxon>
        <taxon>Pseudomonadota</taxon>
        <taxon>Alphaproteobacteria</taxon>
        <taxon>Sphingomonadales</taxon>
        <taxon>Sphingomonadaceae</taxon>
        <taxon>Sphingomonas</taxon>
    </lineage>
</organism>
<dbReference type="NCBIfam" id="NF011307">
    <property type="entry name" value="PRK14716.1-5"/>
    <property type="match status" value="1"/>
</dbReference>
<feature type="transmembrane region" description="Helical" evidence="1">
    <location>
        <begin position="343"/>
        <end position="365"/>
    </location>
</feature>
<sequence length="452" mass="49417">MIDAALHALDFITHELMLFACVGLLIGGVDDLAIDCIWLFGVFRAWISGCKRPNTPAIDDLPVPRSPGRIAILIPAWDEQDVIGSMLRSAVDRIRHDDYRIYVGVYPNDPATIDAVRAVGSPHIRIVSGTLDGPTTKAECLNRCWHAVIEDEARDDVRLKAIVLHDAEDVIHPLKIALFDRLIETSDLVQIPVLPLADPRSPWISGHYIDEFAESHGKQMLVRERLGAGMPLAGVGCAIARDAVVALANARGGDPFDAASLTEDYEMGLRLKALGRSARFARIPGRRGGSPIATRAYFPSTIDAAVRQKTRWMIGIALAGWEKLGWTSDFAEGWMRMRDRRSVLAAIVLTAAYGGMLCASVQWLLGRPMEGGAIMPVLLAFNSLLLLWRVVMRAGFVAYAYGVRQGLLSVPRLFVGNLIAIASARRAVFAYARGPVAWDKTSHAFPAILPAE</sequence>
<keyword evidence="1" id="KW-1133">Transmembrane helix</keyword>
<dbReference type="GO" id="GO:0016740">
    <property type="term" value="F:transferase activity"/>
    <property type="evidence" value="ECO:0007669"/>
    <property type="project" value="UniProtKB-KW"/>
</dbReference>
<dbReference type="Gene3D" id="3.90.550.10">
    <property type="entry name" value="Spore Coat Polysaccharide Biosynthesis Protein SpsA, Chain A"/>
    <property type="match status" value="1"/>
</dbReference>
<dbReference type="Pfam" id="PF13641">
    <property type="entry name" value="Glyco_tranf_2_3"/>
    <property type="match status" value="1"/>
</dbReference>
<accession>A0A437LVC4</accession>
<comment type="caution">
    <text evidence="2">The sequence shown here is derived from an EMBL/GenBank/DDBJ whole genome shotgun (WGS) entry which is preliminary data.</text>
</comment>
<evidence type="ECO:0000313" key="3">
    <source>
        <dbReference type="Proteomes" id="UP000282971"/>
    </source>
</evidence>
<protein>
    <submittedName>
        <fullName evidence="2">Glycosyl transferase family protein</fullName>
    </submittedName>
</protein>
<name>A0A437LVC4_9SPHN</name>
<keyword evidence="2" id="KW-0808">Transferase</keyword>
<dbReference type="OrthoDB" id="5294733at2"/>
<feature type="transmembrane region" description="Helical" evidence="1">
    <location>
        <begin position="371"/>
        <end position="391"/>
    </location>
</feature>
<feature type="transmembrane region" description="Helical" evidence="1">
    <location>
        <begin position="16"/>
        <end position="43"/>
    </location>
</feature>
<keyword evidence="3" id="KW-1185">Reference proteome</keyword>
<proteinExistence type="predicted"/>
<keyword evidence="1" id="KW-0812">Transmembrane</keyword>
<gene>
    <name evidence="2" type="ORF">EOD43_22995</name>
</gene>
<evidence type="ECO:0000256" key="1">
    <source>
        <dbReference type="SAM" id="Phobius"/>
    </source>
</evidence>
<dbReference type="Proteomes" id="UP000282971">
    <property type="component" value="Unassembled WGS sequence"/>
</dbReference>
<dbReference type="AlphaFoldDB" id="A0A437LVC4"/>
<keyword evidence="1" id="KW-0472">Membrane</keyword>
<dbReference type="EMBL" id="SACN01000006">
    <property type="protein sequence ID" value="RVT89253.1"/>
    <property type="molecule type" value="Genomic_DNA"/>
</dbReference>
<dbReference type="SUPFAM" id="SSF53448">
    <property type="entry name" value="Nucleotide-diphospho-sugar transferases"/>
    <property type="match status" value="1"/>
</dbReference>
<dbReference type="InterPro" id="IPR029044">
    <property type="entry name" value="Nucleotide-diphossugar_trans"/>
</dbReference>
<evidence type="ECO:0000313" key="2">
    <source>
        <dbReference type="EMBL" id="RVT89253.1"/>
    </source>
</evidence>
<reference evidence="2 3" key="1">
    <citation type="submission" date="2019-01" db="EMBL/GenBank/DDBJ databases">
        <authorList>
            <person name="Chen W.-M."/>
        </authorList>
    </citation>
    <scope>NUCLEOTIDE SEQUENCE [LARGE SCALE GENOMIC DNA]</scope>
    <source>
        <strain evidence="2 3">CCP-7</strain>
    </source>
</reference>